<evidence type="ECO:0000256" key="3">
    <source>
        <dbReference type="ARBA" id="ARBA00022771"/>
    </source>
</evidence>
<dbReference type="InterPro" id="IPR031052">
    <property type="entry name" value="FHY3/FAR1"/>
</dbReference>
<dbReference type="EMBL" id="CAJGYO010000009">
    <property type="protein sequence ID" value="CAD6254251.1"/>
    <property type="molecule type" value="Genomic_DNA"/>
</dbReference>
<feature type="coiled-coil region" evidence="7">
    <location>
        <begin position="163"/>
        <end position="190"/>
    </location>
</feature>
<evidence type="ECO:0000256" key="4">
    <source>
        <dbReference type="ARBA" id="ARBA00022833"/>
    </source>
</evidence>
<evidence type="ECO:0000256" key="2">
    <source>
        <dbReference type="ARBA" id="ARBA00022723"/>
    </source>
</evidence>
<feature type="region of interest" description="Disordered" evidence="8">
    <location>
        <begin position="272"/>
        <end position="313"/>
    </location>
</feature>
<gene>
    <name evidence="10" type="ORF">NCGR_LOCUS37857</name>
</gene>
<evidence type="ECO:0000313" key="10">
    <source>
        <dbReference type="EMBL" id="CAD6254251.1"/>
    </source>
</evidence>
<keyword evidence="2 6" id="KW-0479">Metal-binding</keyword>
<evidence type="ECO:0000256" key="7">
    <source>
        <dbReference type="SAM" id="Coils"/>
    </source>
</evidence>
<proteinExistence type="inferred from homology"/>
<dbReference type="PANTHER" id="PTHR31669:SF180">
    <property type="entry name" value="PROTEIN FAR1-RELATED SEQUENCE"/>
    <property type="match status" value="1"/>
</dbReference>
<reference evidence="10" key="1">
    <citation type="submission" date="2020-10" db="EMBL/GenBank/DDBJ databases">
        <authorList>
            <person name="Han B."/>
            <person name="Lu T."/>
            <person name="Zhao Q."/>
            <person name="Huang X."/>
            <person name="Zhao Y."/>
        </authorList>
    </citation>
    <scope>NUCLEOTIDE SEQUENCE</scope>
</reference>
<dbReference type="Proteomes" id="UP000604825">
    <property type="component" value="Unassembled WGS sequence"/>
</dbReference>
<dbReference type="GO" id="GO:0005634">
    <property type="term" value="C:nucleus"/>
    <property type="evidence" value="ECO:0007669"/>
    <property type="project" value="UniProtKB-SubCell"/>
</dbReference>
<dbReference type="GO" id="GO:0006355">
    <property type="term" value="P:regulation of DNA-templated transcription"/>
    <property type="evidence" value="ECO:0007669"/>
    <property type="project" value="UniProtKB-UniRule"/>
</dbReference>
<dbReference type="AlphaFoldDB" id="A0A811QE10"/>
<dbReference type="GO" id="GO:0008270">
    <property type="term" value="F:zinc ion binding"/>
    <property type="evidence" value="ECO:0007669"/>
    <property type="project" value="UniProtKB-UniRule"/>
</dbReference>
<feature type="compositionally biased region" description="Polar residues" evidence="8">
    <location>
        <begin position="212"/>
        <end position="230"/>
    </location>
</feature>
<organism evidence="10 11">
    <name type="scientific">Miscanthus lutarioriparius</name>
    <dbReference type="NCBI Taxonomy" id="422564"/>
    <lineage>
        <taxon>Eukaryota</taxon>
        <taxon>Viridiplantae</taxon>
        <taxon>Streptophyta</taxon>
        <taxon>Embryophyta</taxon>
        <taxon>Tracheophyta</taxon>
        <taxon>Spermatophyta</taxon>
        <taxon>Magnoliopsida</taxon>
        <taxon>Liliopsida</taxon>
        <taxon>Poales</taxon>
        <taxon>Poaceae</taxon>
        <taxon>PACMAD clade</taxon>
        <taxon>Panicoideae</taxon>
        <taxon>Andropogonodae</taxon>
        <taxon>Andropogoneae</taxon>
        <taxon>Saccharinae</taxon>
        <taxon>Miscanthus</taxon>
    </lineage>
</organism>
<comment type="similarity">
    <text evidence="1 6">Belongs to the FHY3/FAR1 family.</text>
</comment>
<evidence type="ECO:0000256" key="6">
    <source>
        <dbReference type="RuleBase" id="RU367018"/>
    </source>
</evidence>
<dbReference type="PROSITE" id="PS50966">
    <property type="entry name" value="ZF_SWIM"/>
    <property type="match status" value="1"/>
</dbReference>
<evidence type="ECO:0000256" key="1">
    <source>
        <dbReference type="ARBA" id="ARBA00005889"/>
    </source>
</evidence>
<keyword evidence="3 5" id="KW-0863">Zinc-finger</keyword>
<sequence length="313" mass="36246">MPWLSTAYESRKGRAARSYNVKIFFKFQKELILATKYEAQELQKDQVYAVLKSEYHRQFEFRTRRYIVTVDLTQKNYRCLCCKFEKDGIICCHIIKVLTNLNISQLDDSYFIERWRAKERKQLTRQNTVPEIEIEKSRPLRHNILSNKLSNIASDGSRTMETFNYVLEEAERMQRKLNELADEVRLQQSQSVQQSGTNVLQDANDAVRLPQTESAQESDTMLLQDPNNAQKRGRTKKVTRQIGIVEDIRSKAKSNFTCTHCREGGHNIKTCQKKHLPPVPKKQRKGNQEMLTTPINSSSASAASKAKKGKVKN</sequence>
<dbReference type="InterPro" id="IPR007527">
    <property type="entry name" value="Znf_SWIM"/>
</dbReference>
<dbReference type="InterPro" id="IPR006564">
    <property type="entry name" value="Znf_PMZ"/>
</dbReference>
<evidence type="ECO:0000259" key="9">
    <source>
        <dbReference type="PROSITE" id="PS50966"/>
    </source>
</evidence>
<feature type="region of interest" description="Disordered" evidence="8">
    <location>
        <begin position="212"/>
        <end position="238"/>
    </location>
</feature>
<dbReference type="SMART" id="SM00575">
    <property type="entry name" value="ZnF_PMZ"/>
    <property type="match status" value="1"/>
</dbReference>
<dbReference type="OrthoDB" id="667197at2759"/>
<name>A0A811QE10_9POAL</name>
<protein>
    <recommendedName>
        <fullName evidence="6">Protein FAR1-RELATED SEQUENCE</fullName>
    </recommendedName>
</protein>
<feature type="compositionally biased region" description="Basic residues" evidence="8">
    <location>
        <begin position="272"/>
        <end position="285"/>
    </location>
</feature>
<keyword evidence="11" id="KW-1185">Reference proteome</keyword>
<evidence type="ECO:0000313" key="11">
    <source>
        <dbReference type="Proteomes" id="UP000604825"/>
    </source>
</evidence>
<evidence type="ECO:0000256" key="5">
    <source>
        <dbReference type="PROSITE-ProRule" id="PRU00325"/>
    </source>
</evidence>
<keyword evidence="6" id="KW-0539">Nucleus</keyword>
<feature type="domain" description="SWIM-type" evidence="9">
    <location>
        <begin position="66"/>
        <end position="102"/>
    </location>
</feature>
<comment type="subcellular location">
    <subcellularLocation>
        <location evidence="6">Nucleus</location>
    </subcellularLocation>
</comment>
<keyword evidence="7" id="KW-0175">Coiled coil</keyword>
<keyword evidence="4 6" id="KW-0862">Zinc</keyword>
<evidence type="ECO:0000256" key="8">
    <source>
        <dbReference type="SAM" id="MobiDB-lite"/>
    </source>
</evidence>
<comment type="function">
    <text evidence="6">Putative transcription activator involved in regulating light control of development.</text>
</comment>
<accession>A0A811QE10</accession>
<comment type="caution">
    <text evidence="10">The sequence shown here is derived from an EMBL/GenBank/DDBJ whole genome shotgun (WGS) entry which is preliminary data.</text>
</comment>
<dbReference type="Pfam" id="PF04434">
    <property type="entry name" value="SWIM"/>
    <property type="match status" value="1"/>
</dbReference>
<dbReference type="PANTHER" id="PTHR31669">
    <property type="entry name" value="PROTEIN FAR1-RELATED SEQUENCE 10-RELATED"/>
    <property type="match status" value="1"/>
</dbReference>